<keyword evidence="2" id="KW-0472">Membrane</keyword>
<feature type="transmembrane region" description="Helical" evidence="2">
    <location>
        <begin position="39"/>
        <end position="63"/>
    </location>
</feature>
<evidence type="ECO:0000256" key="1">
    <source>
        <dbReference type="SAM" id="MobiDB-lite"/>
    </source>
</evidence>
<evidence type="ECO:0008006" key="5">
    <source>
        <dbReference type="Google" id="ProtNLM"/>
    </source>
</evidence>
<dbReference type="OrthoDB" id="5401332at2759"/>
<keyword evidence="2" id="KW-0812">Transmembrane</keyword>
<feature type="compositionally biased region" description="Low complexity" evidence="1">
    <location>
        <begin position="304"/>
        <end position="318"/>
    </location>
</feature>
<dbReference type="Proteomes" id="UP001147782">
    <property type="component" value="Unassembled WGS sequence"/>
</dbReference>
<feature type="compositionally biased region" description="Low complexity" evidence="1">
    <location>
        <begin position="269"/>
        <end position="284"/>
    </location>
</feature>
<feature type="region of interest" description="Disordered" evidence="1">
    <location>
        <begin position="161"/>
        <end position="406"/>
    </location>
</feature>
<dbReference type="PANTHER" id="PTHR40018:SF1">
    <property type="entry name" value="[PSI+] INDUCTION PROTEIN 2"/>
    <property type="match status" value="1"/>
</dbReference>
<accession>A0A9W9V856</accession>
<dbReference type="RefSeq" id="XP_056554300.1">
    <property type="nucleotide sequence ID" value="XM_056698887.1"/>
</dbReference>
<comment type="caution">
    <text evidence="3">The sequence shown here is derived from an EMBL/GenBank/DDBJ whole genome shotgun (WGS) entry which is preliminary data.</text>
</comment>
<name>A0A9W9V856_9EURO</name>
<evidence type="ECO:0000313" key="3">
    <source>
        <dbReference type="EMBL" id="KAJ5369866.1"/>
    </source>
</evidence>
<dbReference type="PANTHER" id="PTHR40018">
    <property type="entry name" value="[PSI+] INDUCTION PROTEIN 2"/>
    <property type="match status" value="1"/>
</dbReference>
<sequence length="448" mass="47973">MSPANMATFWARSVSSEVDSVKSTFSSWDKCMSKAYCKWPVIVAIIIGSVIVICILGCIINCLCCGYQCCKCCCGCCCPSGRRKNKQPKYYDEPTPYNQQPPPPQPNPHTAYTPSPAPPVYRGAVQTATFDNPKSPGAKIDEDALPAMPTWAAAVDKHVEDPSHHDDVEMEPLNPHTHPDRKQGASPLHVATSFSDYPSDRTASAPGYRGFTPTDPYARRSPGPAAALAAAQDPYGRRSPGMPAPAHAAQDPYARRSPGPQAMMDPYGRRSPGPAAAYGAAQDPYARRSPGLASPVGAPSPYDQHNYNQQGYDHQQQQSYDEYHNGAGAGGYHAVTSQSPVSSYQQHNTTYNAMPASYSPSSEHAHTTRAGAGFQRQPSFGSSQYPPTYTSHPASPPPPFQSTAGSEYGAHEYAAGVGVAVGGEPGRERPPSLLQSGRRPAPGTYRDV</sequence>
<dbReference type="GO" id="GO:0005886">
    <property type="term" value="C:plasma membrane"/>
    <property type="evidence" value="ECO:0007669"/>
    <property type="project" value="TreeGrafter"/>
</dbReference>
<reference evidence="3" key="1">
    <citation type="submission" date="2022-11" db="EMBL/GenBank/DDBJ databases">
        <authorList>
            <person name="Petersen C."/>
        </authorList>
    </citation>
    <scope>NUCLEOTIDE SEQUENCE</scope>
    <source>
        <strain evidence="3">IBT 29864</strain>
    </source>
</reference>
<evidence type="ECO:0000256" key="2">
    <source>
        <dbReference type="SAM" id="Phobius"/>
    </source>
</evidence>
<protein>
    <recommendedName>
        <fullName evidence="5">Fibroin-3 related protein</fullName>
    </recommendedName>
</protein>
<evidence type="ECO:0000313" key="4">
    <source>
        <dbReference type="Proteomes" id="UP001147782"/>
    </source>
</evidence>
<feature type="compositionally biased region" description="Polar residues" evidence="1">
    <location>
        <begin position="376"/>
        <end position="393"/>
    </location>
</feature>
<feature type="compositionally biased region" description="Polar residues" evidence="1">
    <location>
        <begin position="335"/>
        <end position="362"/>
    </location>
</feature>
<feature type="region of interest" description="Disordered" evidence="1">
    <location>
        <begin position="89"/>
        <end position="118"/>
    </location>
</feature>
<keyword evidence="2" id="KW-1133">Transmembrane helix</keyword>
<dbReference type="EMBL" id="JAPZBS010000005">
    <property type="protein sequence ID" value="KAJ5369866.1"/>
    <property type="molecule type" value="Genomic_DNA"/>
</dbReference>
<dbReference type="AlphaFoldDB" id="A0A9W9V856"/>
<dbReference type="GO" id="GO:0005935">
    <property type="term" value="C:cellular bud neck"/>
    <property type="evidence" value="ECO:0007669"/>
    <property type="project" value="TreeGrafter"/>
</dbReference>
<dbReference type="InterPro" id="IPR037504">
    <property type="entry name" value="PSI_induc_2"/>
</dbReference>
<proteinExistence type="predicted"/>
<keyword evidence="4" id="KW-1185">Reference proteome</keyword>
<gene>
    <name evidence="3" type="ORF">N7496_005958</name>
</gene>
<organism evidence="3 4">
    <name type="scientific">Penicillium cataractarum</name>
    <dbReference type="NCBI Taxonomy" id="2100454"/>
    <lineage>
        <taxon>Eukaryota</taxon>
        <taxon>Fungi</taxon>
        <taxon>Dikarya</taxon>
        <taxon>Ascomycota</taxon>
        <taxon>Pezizomycotina</taxon>
        <taxon>Eurotiomycetes</taxon>
        <taxon>Eurotiomycetidae</taxon>
        <taxon>Eurotiales</taxon>
        <taxon>Aspergillaceae</taxon>
        <taxon>Penicillium</taxon>
    </lineage>
</organism>
<reference evidence="3" key="2">
    <citation type="journal article" date="2023" name="IMA Fungus">
        <title>Comparative genomic study of the Penicillium genus elucidates a diverse pangenome and 15 lateral gene transfer events.</title>
        <authorList>
            <person name="Petersen C."/>
            <person name="Sorensen T."/>
            <person name="Nielsen M.R."/>
            <person name="Sondergaard T.E."/>
            <person name="Sorensen J.L."/>
            <person name="Fitzpatrick D.A."/>
            <person name="Frisvad J.C."/>
            <person name="Nielsen K.L."/>
        </authorList>
    </citation>
    <scope>NUCLEOTIDE SEQUENCE</scope>
    <source>
        <strain evidence="3">IBT 29864</strain>
    </source>
</reference>
<dbReference type="GeneID" id="81438066"/>
<feature type="region of interest" description="Disordered" evidence="1">
    <location>
        <begin position="420"/>
        <end position="448"/>
    </location>
</feature>